<keyword evidence="9" id="KW-1185">Reference proteome</keyword>
<sequence length="494" mass="56576">MNPLQNRFHSFSFYEEILDRIHEGIHVINENGRTVVYNRKMTELESMSKQDVLGKPLLEIFQFPNGQESTLLLALRTGQEYRNIRQTYYNDKGKKITTINHTFPIYEQGKIVGAVEIANDVTKIERFIRGTILEQEKNPTRFTFQDIIGKSDAIREIIENAKRAARTTSSVLVVGETGTGKELFVQSIHHASASTAAPFISQNCAALPDSLIEGLLFGTVRGAFTGAVERPGLFEQAEGGTLFLDEINSLSLHLQAKLLRAIQERMIRRIGDTKDRPIHVRIIAAINEDPVEAISNNHLRKDLFYRLGVVTLFIPPLRQRKEDIPELVQYFIAKYNDLFQMNVKQINQNVLKFLMEYDWPGNVRELQHMVEGAMNLMLDDEGEIQLSHLPIRHSQRISIKNSNQLEQQIFPENSLPENSLAELQQVQPIDHENLTLQAQMKRFETSYIQHVLETCHYNISKAAKELGISRQSLQYRIRKLKLQNPNNPANSGEH</sequence>
<dbReference type="Gene3D" id="1.10.8.60">
    <property type="match status" value="1"/>
</dbReference>
<dbReference type="Proteomes" id="UP000830167">
    <property type="component" value="Chromosome"/>
</dbReference>
<dbReference type="CDD" id="cd00009">
    <property type="entry name" value="AAA"/>
    <property type="match status" value="1"/>
</dbReference>
<dbReference type="Gene3D" id="1.10.10.60">
    <property type="entry name" value="Homeodomain-like"/>
    <property type="match status" value="1"/>
</dbReference>
<gene>
    <name evidence="8" type="ORF">LSG31_07535</name>
</gene>
<evidence type="ECO:0000256" key="4">
    <source>
        <dbReference type="ARBA" id="ARBA00023125"/>
    </source>
</evidence>
<dbReference type="InterPro" id="IPR009057">
    <property type="entry name" value="Homeodomain-like_sf"/>
</dbReference>
<dbReference type="InterPro" id="IPR035965">
    <property type="entry name" value="PAS-like_dom_sf"/>
</dbReference>
<dbReference type="SUPFAM" id="SSF52540">
    <property type="entry name" value="P-loop containing nucleoside triphosphate hydrolases"/>
    <property type="match status" value="1"/>
</dbReference>
<feature type="domain" description="PAS" evidence="7">
    <location>
        <begin position="10"/>
        <end position="62"/>
    </location>
</feature>
<keyword evidence="1" id="KW-0547">Nucleotide-binding</keyword>
<evidence type="ECO:0000256" key="2">
    <source>
        <dbReference type="ARBA" id="ARBA00022840"/>
    </source>
</evidence>
<dbReference type="Pfam" id="PF00158">
    <property type="entry name" value="Sigma54_activat"/>
    <property type="match status" value="1"/>
</dbReference>
<dbReference type="InterPro" id="IPR058031">
    <property type="entry name" value="AAA_lid_NorR"/>
</dbReference>
<dbReference type="Pfam" id="PF02954">
    <property type="entry name" value="HTH_8"/>
    <property type="match status" value="1"/>
</dbReference>
<evidence type="ECO:0000259" key="6">
    <source>
        <dbReference type="PROSITE" id="PS50045"/>
    </source>
</evidence>
<keyword evidence="3" id="KW-0805">Transcription regulation</keyword>
<dbReference type="PRINTS" id="PR01590">
    <property type="entry name" value="HTHFIS"/>
</dbReference>
<dbReference type="SMART" id="SM00382">
    <property type="entry name" value="AAA"/>
    <property type="match status" value="1"/>
</dbReference>
<name>A0ABY4CNL4_9BACL</name>
<accession>A0ABY4CNL4</accession>
<dbReference type="Gene3D" id="3.30.450.20">
    <property type="entry name" value="PAS domain"/>
    <property type="match status" value="1"/>
</dbReference>
<keyword evidence="4" id="KW-0238">DNA-binding</keyword>
<dbReference type="InterPro" id="IPR025662">
    <property type="entry name" value="Sigma_54_int_dom_ATP-bd_1"/>
</dbReference>
<dbReference type="InterPro" id="IPR002197">
    <property type="entry name" value="HTH_Fis"/>
</dbReference>
<dbReference type="InterPro" id="IPR027417">
    <property type="entry name" value="P-loop_NTPase"/>
</dbReference>
<organism evidence="8 9">
    <name type="scientific">Fodinisporobacter ferrooxydans</name>
    <dbReference type="NCBI Taxonomy" id="2901836"/>
    <lineage>
        <taxon>Bacteria</taxon>
        <taxon>Bacillati</taxon>
        <taxon>Bacillota</taxon>
        <taxon>Bacilli</taxon>
        <taxon>Bacillales</taxon>
        <taxon>Alicyclobacillaceae</taxon>
        <taxon>Fodinisporobacter</taxon>
    </lineage>
</organism>
<reference evidence="8" key="1">
    <citation type="submission" date="2021-12" db="EMBL/GenBank/DDBJ databases">
        <title>Alicyclobacillaceae gen. nov., sp. nov., isolated from chalcocite enrichment system.</title>
        <authorList>
            <person name="Jiang Z."/>
        </authorList>
    </citation>
    <scope>NUCLEOTIDE SEQUENCE</scope>
    <source>
        <strain evidence="8">MYW30-H2</strain>
    </source>
</reference>
<keyword evidence="5" id="KW-0804">Transcription</keyword>
<keyword evidence="2" id="KW-0067">ATP-binding</keyword>
<protein>
    <submittedName>
        <fullName evidence="8">Sigma 54-interacting transcriptional regulator</fullName>
    </submittedName>
</protein>
<dbReference type="InterPro" id="IPR025944">
    <property type="entry name" value="Sigma_54_int_dom_CS"/>
</dbReference>
<dbReference type="PROSITE" id="PS00688">
    <property type="entry name" value="SIGMA54_INTERACT_3"/>
    <property type="match status" value="1"/>
</dbReference>
<dbReference type="InterPro" id="IPR000014">
    <property type="entry name" value="PAS"/>
</dbReference>
<evidence type="ECO:0000313" key="8">
    <source>
        <dbReference type="EMBL" id="UOF92072.1"/>
    </source>
</evidence>
<dbReference type="SUPFAM" id="SSF55785">
    <property type="entry name" value="PYP-like sensor domain (PAS domain)"/>
    <property type="match status" value="1"/>
</dbReference>
<dbReference type="EMBL" id="CP089291">
    <property type="protein sequence ID" value="UOF92072.1"/>
    <property type="molecule type" value="Genomic_DNA"/>
</dbReference>
<dbReference type="SUPFAM" id="SSF46689">
    <property type="entry name" value="Homeodomain-like"/>
    <property type="match status" value="1"/>
</dbReference>
<dbReference type="Pfam" id="PF25601">
    <property type="entry name" value="AAA_lid_14"/>
    <property type="match status" value="1"/>
</dbReference>
<proteinExistence type="predicted"/>
<evidence type="ECO:0000256" key="5">
    <source>
        <dbReference type="ARBA" id="ARBA00023163"/>
    </source>
</evidence>
<evidence type="ECO:0000256" key="1">
    <source>
        <dbReference type="ARBA" id="ARBA00022741"/>
    </source>
</evidence>
<evidence type="ECO:0000256" key="3">
    <source>
        <dbReference type="ARBA" id="ARBA00023015"/>
    </source>
</evidence>
<dbReference type="Pfam" id="PF13426">
    <property type="entry name" value="PAS_9"/>
    <property type="match status" value="1"/>
</dbReference>
<dbReference type="RefSeq" id="WP_347438755.1">
    <property type="nucleotide sequence ID" value="NZ_CP089291.1"/>
</dbReference>
<dbReference type="PANTHER" id="PTHR32071">
    <property type="entry name" value="TRANSCRIPTIONAL REGULATORY PROTEIN"/>
    <property type="match status" value="1"/>
</dbReference>
<dbReference type="PROSITE" id="PS50045">
    <property type="entry name" value="SIGMA54_INTERACT_4"/>
    <property type="match status" value="1"/>
</dbReference>
<dbReference type="NCBIfam" id="TIGR00229">
    <property type="entry name" value="sensory_box"/>
    <property type="match status" value="1"/>
</dbReference>
<dbReference type="CDD" id="cd00130">
    <property type="entry name" value="PAS"/>
    <property type="match status" value="1"/>
</dbReference>
<dbReference type="PROSITE" id="PS00675">
    <property type="entry name" value="SIGMA54_INTERACT_1"/>
    <property type="match status" value="1"/>
</dbReference>
<dbReference type="SMART" id="SM00091">
    <property type="entry name" value="PAS"/>
    <property type="match status" value="1"/>
</dbReference>
<dbReference type="PANTHER" id="PTHR32071:SF74">
    <property type="entry name" value="TRANSCRIPTIONAL ACTIVATOR ROCR"/>
    <property type="match status" value="1"/>
</dbReference>
<dbReference type="PROSITE" id="PS50112">
    <property type="entry name" value="PAS"/>
    <property type="match status" value="1"/>
</dbReference>
<dbReference type="PROSITE" id="PS00676">
    <property type="entry name" value="SIGMA54_INTERACT_2"/>
    <property type="match status" value="1"/>
</dbReference>
<dbReference type="InterPro" id="IPR025943">
    <property type="entry name" value="Sigma_54_int_dom_ATP-bd_2"/>
</dbReference>
<dbReference type="InterPro" id="IPR002078">
    <property type="entry name" value="Sigma_54_int"/>
</dbReference>
<dbReference type="InterPro" id="IPR003593">
    <property type="entry name" value="AAA+_ATPase"/>
</dbReference>
<dbReference type="Gene3D" id="3.40.50.300">
    <property type="entry name" value="P-loop containing nucleotide triphosphate hydrolases"/>
    <property type="match status" value="1"/>
</dbReference>
<evidence type="ECO:0000313" key="9">
    <source>
        <dbReference type="Proteomes" id="UP000830167"/>
    </source>
</evidence>
<feature type="domain" description="Sigma-54 factor interaction" evidence="6">
    <location>
        <begin position="147"/>
        <end position="375"/>
    </location>
</feature>
<evidence type="ECO:0000259" key="7">
    <source>
        <dbReference type="PROSITE" id="PS50112"/>
    </source>
</evidence>